<keyword evidence="3" id="KW-1185">Reference proteome</keyword>
<protein>
    <submittedName>
        <fullName evidence="2">Uncharacterized protein</fullName>
    </submittedName>
</protein>
<organism evidence="2 3">
    <name type="scientific">Microvirga arsenatis</name>
    <dbReference type="NCBI Taxonomy" id="2692265"/>
    <lineage>
        <taxon>Bacteria</taxon>
        <taxon>Pseudomonadati</taxon>
        <taxon>Pseudomonadota</taxon>
        <taxon>Alphaproteobacteria</taxon>
        <taxon>Hyphomicrobiales</taxon>
        <taxon>Methylobacteriaceae</taxon>
        <taxon>Microvirga</taxon>
    </lineage>
</organism>
<evidence type="ECO:0000313" key="3">
    <source>
        <dbReference type="Proteomes" id="UP000818323"/>
    </source>
</evidence>
<reference evidence="2 3" key="1">
    <citation type="submission" date="2020-01" db="EMBL/GenBank/DDBJ databases">
        <title>Microvirga sp. nov., an arsenate reduction bacterium isolated from Tibet hotspring sediments.</title>
        <authorList>
            <person name="Yuan C.-G."/>
        </authorList>
    </citation>
    <scope>NUCLEOTIDE SEQUENCE [LARGE SCALE GENOMIC DNA]</scope>
    <source>
        <strain evidence="2 3">SYSU G3D203</strain>
    </source>
</reference>
<sequence>MLKRACLFLIAFLAATVSLSAQVLDPPEREDWCRHAERYLVRSNGQPFSCTTARFSRCLRMNNYGCLKQPGREPYSGTTFMTRRGARDSAGHAIFDHPKWSIVAMMNVYRRYAEQLGARSALQIAEIYSPWCDTLGSLPRKSDGAGNIWRPSCRGSAQASGSFVCRKPPPGQAPSARQCQACNCPSLVAAQMTRGTSFGPQEPLDLFDGNERPTELLLKVIANKMLQEQGVRPTPSLLEEAASSYRVQRWWQRS</sequence>
<name>A0ABW9YRZ0_9HYPH</name>
<dbReference type="EMBL" id="JAAAXJ010000001">
    <property type="protein sequence ID" value="NBJ23049.1"/>
    <property type="molecule type" value="Genomic_DNA"/>
</dbReference>
<dbReference type="RefSeq" id="WP_161721647.1">
    <property type="nucleotide sequence ID" value="NZ_JAAAXJ010000001.1"/>
</dbReference>
<proteinExistence type="predicted"/>
<dbReference type="Proteomes" id="UP000818323">
    <property type="component" value="Unassembled WGS sequence"/>
</dbReference>
<accession>A0ABW9YRZ0</accession>
<feature type="signal peptide" evidence="1">
    <location>
        <begin position="1"/>
        <end position="21"/>
    </location>
</feature>
<evidence type="ECO:0000256" key="1">
    <source>
        <dbReference type="SAM" id="SignalP"/>
    </source>
</evidence>
<evidence type="ECO:0000313" key="2">
    <source>
        <dbReference type="EMBL" id="NBJ23049.1"/>
    </source>
</evidence>
<feature type="chain" id="PRO_5045617566" evidence="1">
    <location>
        <begin position="22"/>
        <end position="254"/>
    </location>
</feature>
<comment type="caution">
    <text evidence="2">The sequence shown here is derived from an EMBL/GenBank/DDBJ whole genome shotgun (WGS) entry which is preliminary data.</text>
</comment>
<keyword evidence="1" id="KW-0732">Signal</keyword>
<gene>
    <name evidence="2" type="ORF">GR303_01575</name>
</gene>